<gene>
    <name evidence="16" type="ORF">K458DRAFT_389215</name>
</gene>
<keyword evidence="11" id="KW-1015">Disulfide bond</keyword>
<dbReference type="CDD" id="cd12188">
    <property type="entry name" value="SDH"/>
    <property type="match status" value="1"/>
</dbReference>
<dbReference type="PANTHER" id="PTHR11133">
    <property type="entry name" value="SACCHAROPINE DEHYDROGENASE"/>
    <property type="match status" value="1"/>
</dbReference>
<dbReference type="SUPFAM" id="SSF51735">
    <property type="entry name" value="NAD(P)-binding Rossmann-fold domains"/>
    <property type="match status" value="1"/>
</dbReference>
<dbReference type="EMBL" id="MU005582">
    <property type="protein sequence ID" value="KAF2683988.1"/>
    <property type="molecule type" value="Genomic_DNA"/>
</dbReference>
<organism evidence="16 17">
    <name type="scientific">Lentithecium fluviatile CBS 122367</name>
    <dbReference type="NCBI Taxonomy" id="1168545"/>
    <lineage>
        <taxon>Eukaryota</taxon>
        <taxon>Fungi</taxon>
        <taxon>Dikarya</taxon>
        <taxon>Ascomycota</taxon>
        <taxon>Pezizomycotina</taxon>
        <taxon>Dothideomycetes</taxon>
        <taxon>Pleosporomycetidae</taxon>
        <taxon>Pleosporales</taxon>
        <taxon>Massarineae</taxon>
        <taxon>Lentitheciaceae</taxon>
        <taxon>Lentithecium</taxon>
    </lineage>
</organism>
<keyword evidence="8" id="KW-0560">Oxidoreductase</keyword>
<dbReference type="FunFam" id="3.40.50.720:FF:000627">
    <property type="entry name" value="Saccharopine dehydrogenase [NAD(+), L-lysine-forming]"/>
    <property type="match status" value="1"/>
</dbReference>
<dbReference type="InterPro" id="IPR027281">
    <property type="entry name" value="Lys1"/>
</dbReference>
<comment type="similarity">
    <text evidence="3">Belongs to the AlaDH/PNT family.</text>
</comment>
<dbReference type="InterPro" id="IPR007886">
    <property type="entry name" value="AlaDH/PNT_N"/>
</dbReference>
<sequence>MAFPTLHARAEAKALEHRSCLTPSTAKKLLEAGYPVLVERSSKDPHYARIFKDEEFAQAGATLIDEGSWETAPTDRIIIGLKELPEAETALKHTFVHFAHCYKQQGGWEQVLARFPRGGGTLYDLEFLQDTTGRRVAAFGYHAGFVGAALAIKTWAWQLTHPNGEPLPGVETFTDGRGFYNNEDELIAQLKNDVAAGEKVAGHKPTSLVLGALGRCGTGAVDLLERIGCRDIKKWDLPETQNRDGPYPEIIESDIFVNCIYLSKPIPPFVSRDSLNNPDRRLSVVCDVSCDTTNPHNPIPIYNINTTFDKPTVPVVVEGDGPRLSVISIDHLPSALPRESSEAFSAALLPSLLALKDRATAPVWQGAEKLFQEKVATLPGGAPTKEVLEDDVADFCRKDPSRSAIDPRVSDPLMRNERQCDNLLQATERFPNLSG</sequence>
<dbReference type="GO" id="GO:0004754">
    <property type="term" value="F:saccharopine dehydrogenase (NAD+, L-lysine-forming) activity"/>
    <property type="evidence" value="ECO:0007669"/>
    <property type="project" value="UniProtKB-EC"/>
</dbReference>
<reference evidence="16" key="1">
    <citation type="journal article" date="2020" name="Stud. Mycol.">
        <title>101 Dothideomycetes genomes: a test case for predicting lifestyles and emergence of pathogens.</title>
        <authorList>
            <person name="Haridas S."/>
            <person name="Albert R."/>
            <person name="Binder M."/>
            <person name="Bloem J."/>
            <person name="Labutti K."/>
            <person name="Salamov A."/>
            <person name="Andreopoulos B."/>
            <person name="Baker S."/>
            <person name="Barry K."/>
            <person name="Bills G."/>
            <person name="Bluhm B."/>
            <person name="Cannon C."/>
            <person name="Castanera R."/>
            <person name="Culley D."/>
            <person name="Daum C."/>
            <person name="Ezra D."/>
            <person name="Gonzalez J."/>
            <person name="Henrissat B."/>
            <person name="Kuo A."/>
            <person name="Liang C."/>
            <person name="Lipzen A."/>
            <person name="Lutzoni F."/>
            <person name="Magnuson J."/>
            <person name="Mondo S."/>
            <person name="Nolan M."/>
            <person name="Ohm R."/>
            <person name="Pangilinan J."/>
            <person name="Park H.-J."/>
            <person name="Ramirez L."/>
            <person name="Alfaro M."/>
            <person name="Sun H."/>
            <person name="Tritt A."/>
            <person name="Yoshinaga Y."/>
            <person name="Zwiers L.-H."/>
            <person name="Turgeon B."/>
            <person name="Goodwin S."/>
            <person name="Spatafora J."/>
            <person name="Crous P."/>
            <person name="Grigoriev I."/>
        </authorList>
    </citation>
    <scope>NUCLEOTIDE SEQUENCE</scope>
    <source>
        <strain evidence="16">CBS 122367</strain>
    </source>
</reference>
<evidence type="ECO:0000256" key="1">
    <source>
        <dbReference type="ARBA" id="ARBA00004078"/>
    </source>
</evidence>
<keyword evidence="10" id="KW-0457">Lysine biosynthesis</keyword>
<evidence type="ECO:0000259" key="15">
    <source>
        <dbReference type="SMART" id="SM01003"/>
    </source>
</evidence>
<evidence type="ECO:0000256" key="10">
    <source>
        <dbReference type="ARBA" id="ARBA00023154"/>
    </source>
</evidence>
<evidence type="ECO:0000256" key="8">
    <source>
        <dbReference type="ARBA" id="ARBA00023002"/>
    </source>
</evidence>
<dbReference type="Proteomes" id="UP000799291">
    <property type="component" value="Unassembled WGS sequence"/>
</dbReference>
<dbReference type="InterPro" id="IPR007698">
    <property type="entry name" value="AlaDH/PNT_NAD(H)-bd"/>
</dbReference>
<evidence type="ECO:0000256" key="13">
    <source>
        <dbReference type="ARBA" id="ARBA00047860"/>
    </source>
</evidence>
<dbReference type="Gene3D" id="3.40.50.720">
    <property type="entry name" value="NAD(P)-binding Rossmann-like Domain"/>
    <property type="match status" value="1"/>
</dbReference>
<evidence type="ECO:0000256" key="9">
    <source>
        <dbReference type="ARBA" id="ARBA00023027"/>
    </source>
</evidence>
<dbReference type="Pfam" id="PF05222">
    <property type="entry name" value="AlaDh_PNT_N"/>
    <property type="match status" value="1"/>
</dbReference>
<evidence type="ECO:0000259" key="14">
    <source>
        <dbReference type="SMART" id="SM01002"/>
    </source>
</evidence>
<dbReference type="GO" id="GO:0005737">
    <property type="term" value="C:cytoplasm"/>
    <property type="evidence" value="ECO:0007669"/>
    <property type="project" value="TreeGrafter"/>
</dbReference>
<evidence type="ECO:0000256" key="6">
    <source>
        <dbReference type="ARBA" id="ARBA00021221"/>
    </source>
</evidence>
<dbReference type="InterPro" id="IPR051168">
    <property type="entry name" value="AASS"/>
</dbReference>
<feature type="domain" description="Alanine dehydrogenase/pyridine nucleotide transhydrogenase N-terminal" evidence="15">
    <location>
        <begin position="7"/>
        <end position="146"/>
    </location>
</feature>
<dbReference type="UniPathway" id="UPA00033">
    <property type="reaction ID" value="UER00034"/>
</dbReference>
<dbReference type="FunFam" id="3.40.50.720:FF:000217">
    <property type="entry name" value="Saccharopine dehydrogenase [NAD(+), L-lysine-forming]"/>
    <property type="match status" value="1"/>
</dbReference>
<evidence type="ECO:0000256" key="7">
    <source>
        <dbReference type="ARBA" id="ARBA00022605"/>
    </source>
</evidence>
<dbReference type="OrthoDB" id="265306at2759"/>
<keyword evidence="7" id="KW-0028">Amino-acid biosynthesis</keyword>
<dbReference type="EC" id="1.5.1.7" evidence="5"/>
<comment type="pathway">
    <text evidence="2">Amino-acid biosynthesis; L-lysine biosynthesis via AAA pathway; L-lysine from L-alpha-aminoadipate (fungal route): step 3/3.</text>
</comment>
<evidence type="ECO:0000256" key="11">
    <source>
        <dbReference type="ARBA" id="ARBA00023157"/>
    </source>
</evidence>
<dbReference type="SMART" id="SM01003">
    <property type="entry name" value="AlaDh_PNT_N"/>
    <property type="match status" value="1"/>
</dbReference>
<evidence type="ECO:0000256" key="3">
    <source>
        <dbReference type="ARBA" id="ARBA00005689"/>
    </source>
</evidence>
<evidence type="ECO:0000256" key="12">
    <source>
        <dbReference type="ARBA" id="ARBA00033228"/>
    </source>
</evidence>
<evidence type="ECO:0000256" key="2">
    <source>
        <dbReference type="ARBA" id="ARBA00004884"/>
    </source>
</evidence>
<keyword evidence="17" id="KW-1185">Reference proteome</keyword>
<feature type="domain" description="Alanine dehydrogenase/pyridine nucleotide transhydrogenase NAD(H)-binding" evidence="14">
    <location>
        <begin position="197"/>
        <end position="319"/>
    </location>
</feature>
<evidence type="ECO:0000313" key="17">
    <source>
        <dbReference type="Proteomes" id="UP000799291"/>
    </source>
</evidence>
<dbReference type="AlphaFoldDB" id="A0A6G1J0S2"/>
<accession>A0A6G1J0S2</accession>
<dbReference type="InterPro" id="IPR036291">
    <property type="entry name" value="NAD(P)-bd_dom_sf"/>
</dbReference>
<evidence type="ECO:0000313" key="16">
    <source>
        <dbReference type="EMBL" id="KAF2683988.1"/>
    </source>
</evidence>
<name>A0A6G1J0S2_9PLEO</name>
<keyword evidence="9" id="KW-0520">NAD</keyword>
<dbReference type="SUPFAM" id="SSF52283">
    <property type="entry name" value="Formate/glycerate dehydrogenase catalytic domain-like"/>
    <property type="match status" value="1"/>
</dbReference>
<comment type="catalytic activity">
    <reaction evidence="13">
        <text>L-saccharopine + NAD(+) + H2O = L-lysine + 2-oxoglutarate + NADH + H(+)</text>
        <dbReference type="Rhea" id="RHEA:12440"/>
        <dbReference type="ChEBI" id="CHEBI:15377"/>
        <dbReference type="ChEBI" id="CHEBI:15378"/>
        <dbReference type="ChEBI" id="CHEBI:16810"/>
        <dbReference type="ChEBI" id="CHEBI:32551"/>
        <dbReference type="ChEBI" id="CHEBI:57540"/>
        <dbReference type="ChEBI" id="CHEBI:57945"/>
        <dbReference type="ChEBI" id="CHEBI:57951"/>
        <dbReference type="EC" id="1.5.1.7"/>
    </reaction>
</comment>
<dbReference type="SMART" id="SM01002">
    <property type="entry name" value="AlaDh_PNT_C"/>
    <property type="match status" value="1"/>
</dbReference>
<dbReference type="PANTHER" id="PTHR11133:SF23">
    <property type="entry name" value="SACCHAROPINE DEHYDROGENASE [NAD(+), L-LYSINE-FORMING]"/>
    <property type="match status" value="1"/>
</dbReference>
<comment type="function">
    <text evidence="1">Catalyzes the NAD(+)-dependent cleavage of saccharopine to L-lysine and 2-oxoglutarate, the final step in the alpha-aminoadipate (AAA) pathway for lysin biosynthesis.</text>
</comment>
<comment type="subunit">
    <text evidence="4">Monomer.</text>
</comment>
<protein>
    <recommendedName>
        <fullName evidence="6">Saccharopine dehydrogenase [NAD(+), L-lysine-forming]</fullName>
        <ecNumber evidence="5">1.5.1.7</ecNumber>
    </recommendedName>
    <alternativeName>
        <fullName evidence="12">Lysine--2-oxoglutarate reductase</fullName>
    </alternativeName>
</protein>
<proteinExistence type="inferred from homology"/>
<dbReference type="GO" id="GO:0019878">
    <property type="term" value="P:lysine biosynthetic process via aminoadipic acid"/>
    <property type="evidence" value="ECO:0007669"/>
    <property type="project" value="UniProtKB-UniPathway"/>
</dbReference>
<evidence type="ECO:0000256" key="5">
    <source>
        <dbReference type="ARBA" id="ARBA00012847"/>
    </source>
</evidence>
<evidence type="ECO:0000256" key="4">
    <source>
        <dbReference type="ARBA" id="ARBA00011245"/>
    </source>
</evidence>